<dbReference type="RefSeq" id="WP_307156816.1">
    <property type="nucleotide sequence ID" value="NZ_JAUSWH010000002.1"/>
</dbReference>
<dbReference type="InterPro" id="IPR029492">
    <property type="entry name" value="DUF4435"/>
</dbReference>
<evidence type="ECO:0000259" key="2">
    <source>
        <dbReference type="Pfam" id="PF14491"/>
    </source>
</evidence>
<dbReference type="EMBL" id="JAUSWH010000002">
    <property type="protein sequence ID" value="MDQ0454611.1"/>
    <property type="molecule type" value="Genomic_DNA"/>
</dbReference>
<evidence type="ECO:0000313" key="4">
    <source>
        <dbReference type="Proteomes" id="UP001235269"/>
    </source>
</evidence>
<dbReference type="InterPro" id="IPR027417">
    <property type="entry name" value="P-loop_NTPase"/>
</dbReference>
<dbReference type="InterPro" id="IPR003959">
    <property type="entry name" value="ATPase_AAA_core"/>
</dbReference>
<dbReference type="SUPFAM" id="SSF52540">
    <property type="entry name" value="P-loop containing nucleoside triphosphate hydrolases"/>
    <property type="match status" value="1"/>
</dbReference>
<organism evidence="3 4">
    <name type="scientific">Rhizobium paknamense</name>
    <dbReference type="NCBI Taxonomy" id="1206817"/>
    <lineage>
        <taxon>Bacteria</taxon>
        <taxon>Pseudomonadati</taxon>
        <taxon>Pseudomonadota</taxon>
        <taxon>Alphaproteobacteria</taxon>
        <taxon>Hyphomicrobiales</taxon>
        <taxon>Rhizobiaceae</taxon>
        <taxon>Rhizobium/Agrobacterium group</taxon>
        <taxon>Rhizobium</taxon>
    </lineage>
</organism>
<evidence type="ECO:0000259" key="1">
    <source>
        <dbReference type="Pfam" id="PF13304"/>
    </source>
</evidence>
<dbReference type="Proteomes" id="UP001235269">
    <property type="component" value="Unassembled WGS sequence"/>
</dbReference>
<evidence type="ECO:0000313" key="3">
    <source>
        <dbReference type="EMBL" id="MDQ0454611.1"/>
    </source>
</evidence>
<gene>
    <name evidence="3" type="ORF">QO005_000938</name>
</gene>
<reference evidence="3 4" key="1">
    <citation type="submission" date="2023-07" db="EMBL/GenBank/DDBJ databases">
        <title>Genomic Encyclopedia of Type Strains, Phase IV (KMG-IV): sequencing the most valuable type-strain genomes for metagenomic binning, comparative biology and taxonomic classification.</title>
        <authorList>
            <person name="Goeker M."/>
        </authorList>
    </citation>
    <scope>NUCLEOTIDE SEQUENCE [LARGE SCALE GENOMIC DNA]</scope>
    <source>
        <strain evidence="3 4">DSM 100301</strain>
    </source>
</reference>
<accession>A0ABU0IBE1</accession>
<feature type="domain" description="ATPase AAA-type core" evidence="1">
    <location>
        <begin position="113"/>
        <end position="250"/>
    </location>
</feature>
<protein>
    <submittedName>
        <fullName evidence="3">ABC-type Mn2+/Zn2+ transport system ATPase subunit</fullName>
    </submittedName>
</protein>
<dbReference type="Pfam" id="PF14491">
    <property type="entry name" value="DUF4435"/>
    <property type="match status" value="1"/>
</dbReference>
<feature type="domain" description="DUF4435" evidence="2">
    <location>
        <begin position="301"/>
        <end position="398"/>
    </location>
</feature>
<name>A0ABU0IBE1_9HYPH</name>
<comment type="caution">
    <text evidence="3">The sequence shown here is derived from an EMBL/GenBank/DDBJ whole genome shotgun (WGS) entry which is preliminary data.</text>
</comment>
<sequence>MTNTSQTALPTFDTTLPLIDGSTLTLPVSSSTPLFVVGPNGAGKSGLISTLFRRNHAHAVRISAHRQTWMESNTVPFSPQDRINYELSVRGQDRQPDARWKEWNAAIRSGFVIADLIDEDNKLARRLADAYRSGNEEEAVKLAAEPQPLAQITELFAGSGILIRLAIGENSTITASKNGGPPYSIALLSDGERAALLIAGTVLTAKKGALILVDEPERHLHASIVTPLLLQLFGKRPDCNFVVSTHELSLPVGIPTAKTVLVRDSKATGDDVTAWDLDVLEPDVKVDDATKKAIIGSRRKMLFIEGTSTSLDKPLYELLFPGVSIFPRRSCREVEHAVVSIRDAETVSWVQAFGIVDQDQISPDQHSSFNAKGIYPLSVYSVESLYYSPVIIAAIAERQCAVIGGDPADVIQTASMKLLAAVASEVDRLAARMTEQAVKDRIGMQMPDWKAIQHGDNVNIIVDAQAMYQDEKARLQSWIAAKDVEKIVGRYPIRETMARAAVVAALQFKSLDQYEAAVRKLVSENESIRTILLGYFGGLVAALA</sequence>
<dbReference type="Gene3D" id="3.40.50.300">
    <property type="entry name" value="P-loop containing nucleotide triphosphate hydrolases"/>
    <property type="match status" value="1"/>
</dbReference>
<proteinExistence type="predicted"/>
<keyword evidence="4" id="KW-1185">Reference proteome</keyword>
<dbReference type="Pfam" id="PF13304">
    <property type="entry name" value="AAA_21"/>
    <property type="match status" value="1"/>
</dbReference>